<dbReference type="EMBL" id="AGNL01001238">
    <property type="protein sequence ID" value="EJK77158.1"/>
    <property type="molecule type" value="Genomic_DNA"/>
</dbReference>
<sequence length="107" mass="12805">MPRRKRRVDQTLASGEEGSEKTEGYAEDSEYRVALQVRDVNRKRTARNEKRDRRVDLLKGFVDEEHTTFALWRATKKGSDMRDRDENDRHTTVLWRDQVPRRAENQM</sequence>
<protein>
    <submittedName>
        <fullName evidence="2">Uncharacterized protein</fullName>
    </submittedName>
</protein>
<evidence type="ECO:0000313" key="2">
    <source>
        <dbReference type="EMBL" id="EJK77158.1"/>
    </source>
</evidence>
<reference evidence="2 3" key="1">
    <citation type="journal article" date="2012" name="Genome Biol.">
        <title>Genome and low-iron response of an oceanic diatom adapted to chronic iron limitation.</title>
        <authorList>
            <person name="Lommer M."/>
            <person name="Specht M."/>
            <person name="Roy A.S."/>
            <person name="Kraemer L."/>
            <person name="Andreson R."/>
            <person name="Gutowska M.A."/>
            <person name="Wolf J."/>
            <person name="Bergner S.V."/>
            <person name="Schilhabel M.B."/>
            <person name="Klostermeier U.C."/>
            <person name="Beiko R.G."/>
            <person name="Rosenstiel P."/>
            <person name="Hippler M."/>
            <person name="Laroche J."/>
        </authorList>
    </citation>
    <scope>NUCLEOTIDE SEQUENCE [LARGE SCALE GENOMIC DNA]</scope>
    <source>
        <strain evidence="2 3">CCMP1005</strain>
    </source>
</reference>
<dbReference type="Proteomes" id="UP000266841">
    <property type="component" value="Unassembled WGS sequence"/>
</dbReference>
<evidence type="ECO:0000256" key="1">
    <source>
        <dbReference type="SAM" id="MobiDB-lite"/>
    </source>
</evidence>
<comment type="caution">
    <text evidence="2">The sequence shown here is derived from an EMBL/GenBank/DDBJ whole genome shotgun (WGS) entry which is preliminary data.</text>
</comment>
<keyword evidence="3" id="KW-1185">Reference proteome</keyword>
<accession>K0TEN7</accession>
<feature type="region of interest" description="Disordered" evidence="1">
    <location>
        <begin position="1"/>
        <end position="27"/>
    </location>
</feature>
<evidence type="ECO:0000313" key="3">
    <source>
        <dbReference type="Proteomes" id="UP000266841"/>
    </source>
</evidence>
<organism evidence="2 3">
    <name type="scientific">Thalassiosira oceanica</name>
    <name type="common">Marine diatom</name>
    <dbReference type="NCBI Taxonomy" id="159749"/>
    <lineage>
        <taxon>Eukaryota</taxon>
        <taxon>Sar</taxon>
        <taxon>Stramenopiles</taxon>
        <taxon>Ochrophyta</taxon>
        <taxon>Bacillariophyta</taxon>
        <taxon>Coscinodiscophyceae</taxon>
        <taxon>Thalassiosirophycidae</taxon>
        <taxon>Thalassiosirales</taxon>
        <taxon>Thalassiosiraceae</taxon>
        <taxon>Thalassiosira</taxon>
    </lineage>
</organism>
<proteinExistence type="predicted"/>
<dbReference type="AlphaFoldDB" id="K0TEN7"/>
<name>K0TEN7_THAOC</name>
<gene>
    <name evidence="2" type="ORF">THAOC_01028</name>
</gene>